<dbReference type="InterPro" id="IPR011078">
    <property type="entry name" value="PyrdxlP_homeostasis"/>
</dbReference>
<dbReference type="NCBIfam" id="TIGR00044">
    <property type="entry name" value="YggS family pyridoxal phosphate-dependent enzyme"/>
    <property type="match status" value="1"/>
</dbReference>
<keyword evidence="1" id="KW-0663">Pyridoxal phosphate</keyword>
<dbReference type="Pfam" id="PF01168">
    <property type="entry name" value="Ala_racemase_N"/>
    <property type="match status" value="1"/>
</dbReference>
<evidence type="ECO:0000313" key="3">
    <source>
        <dbReference type="EMBL" id="CUS41421.1"/>
    </source>
</evidence>
<accession>A0A160TC33</accession>
<organism evidence="3">
    <name type="scientific">hydrothermal vent metagenome</name>
    <dbReference type="NCBI Taxonomy" id="652676"/>
    <lineage>
        <taxon>unclassified sequences</taxon>
        <taxon>metagenomes</taxon>
        <taxon>ecological metagenomes</taxon>
    </lineage>
</organism>
<dbReference type="PROSITE" id="PS01211">
    <property type="entry name" value="UPF0001"/>
    <property type="match status" value="1"/>
</dbReference>
<gene>
    <name evidence="3" type="ORF">MGWOODY_Tha1289</name>
</gene>
<dbReference type="InterPro" id="IPR001608">
    <property type="entry name" value="Ala_racemase_N"/>
</dbReference>
<evidence type="ECO:0000259" key="2">
    <source>
        <dbReference type="Pfam" id="PF01168"/>
    </source>
</evidence>
<protein>
    <recommendedName>
        <fullName evidence="2">Alanine racemase N-terminal domain-containing protein</fullName>
    </recommendedName>
</protein>
<dbReference type="SUPFAM" id="SSF51419">
    <property type="entry name" value="PLP-binding barrel"/>
    <property type="match status" value="1"/>
</dbReference>
<dbReference type="CDD" id="cd06824">
    <property type="entry name" value="PLPDE_III_Yggs_like"/>
    <property type="match status" value="1"/>
</dbReference>
<feature type="domain" description="Alanine racemase N-terminal" evidence="2">
    <location>
        <begin position="27"/>
        <end position="227"/>
    </location>
</feature>
<dbReference type="PANTHER" id="PTHR10146">
    <property type="entry name" value="PROLINE SYNTHETASE CO-TRANSCRIBED BACTERIAL HOMOLOG PROTEIN"/>
    <property type="match status" value="1"/>
</dbReference>
<evidence type="ECO:0000256" key="1">
    <source>
        <dbReference type="ARBA" id="ARBA00022898"/>
    </source>
</evidence>
<dbReference type="PANTHER" id="PTHR10146:SF14">
    <property type="entry name" value="PYRIDOXAL PHOSPHATE HOMEOSTASIS PROTEIN"/>
    <property type="match status" value="1"/>
</dbReference>
<sequence>MSTIETQYQQVVNRIHGACDASGRKRGDVRLLAVSKTKPAEMVEACYHMGQRSFGENYLQDALDKITALSHLSDIEWHFIGPLQSNKTRPVANHFQWLETLDREKIAVRLNEQRPEGLPPLNVLIQVNISDEPQKAGIATNDVATFAQQLQSLPKLKVRGLMCIPEDTPNEEHLRHQFERMQQLLLELQQIVPEADTLSMGMSGDLELAIACGSTQVRIGTDIFGARN</sequence>
<dbReference type="InterPro" id="IPR029066">
    <property type="entry name" value="PLP-binding_barrel"/>
</dbReference>
<dbReference type="HAMAP" id="MF_02087">
    <property type="entry name" value="PLP_homeostasis"/>
    <property type="match status" value="1"/>
</dbReference>
<proteinExistence type="inferred from homology"/>
<dbReference type="AlphaFoldDB" id="A0A160TC33"/>
<name>A0A160TC33_9ZZZZ</name>
<dbReference type="FunFam" id="3.20.20.10:FF:000018">
    <property type="entry name" value="Pyridoxal phosphate homeostasis protein"/>
    <property type="match status" value="1"/>
</dbReference>
<dbReference type="GO" id="GO:0030170">
    <property type="term" value="F:pyridoxal phosphate binding"/>
    <property type="evidence" value="ECO:0007669"/>
    <property type="project" value="InterPro"/>
</dbReference>
<reference evidence="3" key="1">
    <citation type="submission" date="2015-10" db="EMBL/GenBank/DDBJ databases">
        <authorList>
            <person name="Gilbert D.G."/>
        </authorList>
    </citation>
    <scope>NUCLEOTIDE SEQUENCE</scope>
</reference>
<dbReference type="EMBL" id="CZQC01000042">
    <property type="protein sequence ID" value="CUS41421.1"/>
    <property type="molecule type" value="Genomic_DNA"/>
</dbReference>
<dbReference type="Gene3D" id="3.20.20.10">
    <property type="entry name" value="Alanine racemase"/>
    <property type="match status" value="1"/>
</dbReference>
<dbReference type="PIRSF" id="PIRSF004848">
    <property type="entry name" value="YBL036c_PLPDEIII"/>
    <property type="match status" value="1"/>
</dbReference>